<dbReference type="EMBL" id="AWWV01008703">
    <property type="protein sequence ID" value="OMO89412.1"/>
    <property type="molecule type" value="Genomic_DNA"/>
</dbReference>
<evidence type="ECO:0000313" key="2">
    <source>
        <dbReference type="EMBL" id="OMO89412.1"/>
    </source>
</evidence>
<evidence type="ECO:0000256" key="1">
    <source>
        <dbReference type="SAM" id="MobiDB-lite"/>
    </source>
</evidence>
<dbReference type="Gramene" id="OMO89412">
    <property type="protein sequence ID" value="OMO89412"/>
    <property type="gene ID" value="CCACVL1_07845"/>
</dbReference>
<gene>
    <name evidence="2" type="ORF">CCACVL1_07845</name>
</gene>
<proteinExistence type="predicted"/>
<comment type="caution">
    <text evidence="2">The sequence shown here is derived from an EMBL/GenBank/DDBJ whole genome shotgun (WGS) entry which is preliminary data.</text>
</comment>
<feature type="region of interest" description="Disordered" evidence="1">
    <location>
        <begin position="163"/>
        <end position="292"/>
    </location>
</feature>
<reference evidence="2 3" key="1">
    <citation type="submission" date="2013-09" db="EMBL/GenBank/DDBJ databases">
        <title>Corchorus capsularis genome sequencing.</title>
        <authorList>
            <person name="Alam M."/>
            <person name="Haque M.S."/>
            <person name="Islam M.S."/>
            <person name="Emdad E.M."/>
            <person name="Islam M.M."/>
            <person name="Ahmed B."/>
            <person name="Halim A."/>
            <person name="Hossen Q.M.M."/>
            <person name="Hossain M.Z."/>
            <person name="Ahmed R."/>
            <person name="Khan M.M."/>
            <person name="Islam R."/>
            <person name="Rashid M.M."/>
            <person name="Khan S.A."/>
            <person name="Rahman M.S."/>
            <person name="Alam M."/>
        </authorList>
    </citation>
    <scope>NUCLEOTIDE SEQUENCE [LARGE SCALE GENOMIC DNA]</scope>
    <source>
        <strain evidence="3">cv. CVL-1</strain>
        <tissue evidence="2">Whole seedling</tissue>
    </source>
</reference>
<dbReference type="Proteomes" id="UP000188268">
    <property type="component" value="Unassembled WGS sequence"/>
</dbReference>
<name>A0A1R3J3K9_COCAP</name>
<keyword evidence="3" id="KW-1185">Reference proteome</keyword>
<evidence type="ECO:0000313" key="3">
    <source>
        <dbReference type="Proteomes" id="UP000188268"/>
    </source>
</evidence>
<feature type="compositionally biased region" description="Polar residues" evidence="1">
    <location>
        <begin position="173"/>
        <end position="182"/>
    </location>
</feature>
<accession>A0A1R3J3K9</accession>
<feature type="compositionally biased region" description="Polar residues" evidence="1">
    <location>
        <begin position="228"/>
        <end position="245"/>
    </location>
</feature>
<organism evidence="2 3">
    <name type="scientific">Corchorus capsularis</name>
    <name type="common">Jute</name>
    <dbReference type="NCBI Taxonomy" id="210143"/>
    <lineage>
        <taxon>Eukaryota</taxon>
        <taxon>Viridiplantae</taxon>
        <taxon>Streptophyta</taxon>
        <taxon>Embryophyta</taxon>
        <taxon>Tracheophyta</taxon>
        <taxon>Spermatophyta</taxon>
        <taxon>Magnoliopsida</taxon>
        <taxon>eudicotyledons</taxon>
        <taxon>Gunneridae</taxon>
        <taxon>Pentapetalae</taxon>
        <taxon>rosids</taxon>
        <taxon>malvids</taxon>
        <taxon>Malvales</taxon>
        <taxon>Malvaceae</taxon>
        <taxon>Grewioideae</taxon>
        <taxon>Apeibeae</taxon>
        <taxon>Corchorus</taxon>
    </lineage>
</organism>
<protein>
    <submittedName>
        <fullName evidence="2">Uncharacterized protein</fullName>
    </submittedName>
</protein>
<dbReference type="AlphaFoldDB" id="A0A1R3J3K9"/>
<sequence>MLQQFMVDVSDAATIAFPPPDEDENTPDAESYVSKFLKDAEFRVKFLTSSEFRIFINCLVVAGKIGIGLYKFLKEKKAEENKPEEKKLPPVLHLPRRTSGLTALGGTGPRPGSDPGKIITSVQRPYHPSAYTMVDELKVSETQDHGLSRSSLLSKSPSTIWRRPWESEHKGSSHQLTRTMTIPTEIEPNDSPLQTESSRRGKGPADPPGELGSPDPYIGTPKARQAKGVSNDQTPNLGGQGQTPTFEPPTPHRRLERITEPATDTLSPRMRVVNPVQPGNGDVHIPPRVLGQ</sequence>